<dbReference type="PANTHER" id="PTHR24246">
    <property type="entry name" value="OLFACTORY RECEPTOR AND ADENOSINE RECEPTOR"/>
    <property type="match status" value="1"/>
</dbReference>
<feature type="transmembrane region" description="Helical" evidence="10">
    <location>
        <begin position="75"/>
        <end position="95"/>
    </location>
</feature>
<protein>
    <submittedName>
        <fullName evidence="13">G-protein coupled receptors family 1 profile domain-containing protein</fullName>
    </submittedName>
</protein>
<keyword evidence="5" id="KW-0297">G-protein coupled receptor</keyword>
<sequence>MSPAALPLASSSTVAPRSVVESTEIMANNSTSSSIDTIFSVIIYGQVIAPALGVLINLLVLIIGTFRVKGSYKHYLSNLAVIDGLFGLGTMLVTIDHHFRWLIVLPKLVTAVASFFCFISIPLMSVALVPISLDRYLKMCRQTRLPRFLTPPVVCVIFDLLPAVVMAVVNLLGFDQLADKLYLMVIPVLALLIVLACNVAIFVFVSRHMALVASLENRKRLVETKQLARATCIQAVSPLLMQLPPLLGIYSLLATGKDTNGGHSFYWELANIFWLIILFNPFVDGLVTLFIVRTYRETLSKCGRERIRSSEERSTRLAASGGQVTQAELKPLKSLAEVE</sequence>
<evidence type="ECO:0000256" key="3">
    <source>
        <dbReference type="ARBA" id="ARBA00022692"/>
    </source>
</evidence>
<dbReference type="PROSITE" id="PS50262">
    <property type="entry name" value="G_PROTEIN_RECEP_F1_2"/>
    <property type="match status" value="1"/>
</dbReference>
<evidence type="ECO:0000256" key="9">
    <source>
        <dbReference type="ARBA" id="ARBA00023224"/>
    </source>
</evidence>
<dbReference type="Gene3D" id="1.20.1070.10">
    <property type="entry name" value="Rhodopsin 7-helix transmembrane proteins"/>
    <property type="match status" value="1"/>
</dbReference>
<proteinExistence type="predicted"/>
<evidence type="ECO:0000313" key="13">
    <source>
        <dbReference type="WBParaSite" id="PSAMB.scaffold1937size26553.g15649.t1"/>
    </source>
</evidence>
<feature type="transmembrane region" description="Helical" evidence="10">
    <location>
        <begin position="101"/>
        <end position="128"/>
    </location>
</feature>
<dbReference type="GO" id="GO:0005886">
    <property type="term" value="C:plasma membrane"/>
    <property type="evidence" value="ECO:0007669"/>
    <property type="project" value="UniProtKB-SubCell"/>
</dbReference>
<evidence type="ECO:0000256" key="1">
    <source>
        <dbReference type="ARBA" id="ARBA00004651"/>
    </source>
</evidence>
<feature type="transmembrane region" description="Helical" evidence="10">
    <location>
        <begin position="272"/>
        <end position="292"/>
    </location>
</feature>
<reference evidence="13" key="1">
    <citation type="submission" date="2022-11" db="UniProtKB">
        <authorList>
            <consortium name="WormBaseParasite"/>
        </authorList>
    </citation>
    <scope>IDENTIFICATION</scope>
</reference>
<feature type="transmembrane region" description="Helical" evidence="10">
    <location>
        <begin position="181"/>
        <end position="206"/>
    </location>
</feature>
<accession>A0A914VGS6</accession>
<keyword evidence="3 10" id="KW-0812">Transmembrane</keyword>
<keyword evidence="8" id="KW-0325">Glycoprotein</keyword>
<evidence type="ECO:0000259" key="11">
    <source>
        <dbReference type="PROSITE" id="PS50262"/>
    </source>
</evidence>
<evidence type="ECO:0000256" key="4">
    <source>
        <dbReference type="ARBA" id="ARBA00022989"/>
    </source>
</evidence>
<dbReference type="InterPro" id="IPR019428">
    <property type="entry name" value="7TM_GPCR_serpentine_rcpt_Str"/>
</dbReference>
<evidence type="ECO:0000313" key="12">
    <source>
        <dbReference type="Proteomes" id="UP000887566"/>
    </source>
</evidence>
<dbReference type="Pfam" id="PF10326">
    <property type="entry name" value="7TM_GPCR_Str"/>
    <property type="match status" value="1"/>
</dbReference>
<evidence type="ECO:0000256" key="10">
    <source>
        <dbReference type="SAM" id="Phobius"/>
    </source>
</evidence>
<dbReference type="Pfam" id="PF00001">
    <property type="entry name" value="7tm_1"/>
    <property type="match status" value="1"/>
</dbReference>
<evidence type="ECO:0000256" key="6">
    <source>
        <dbReference type="ARBA" id="ARBA00023136"/>
    </source>
</evidence>
<organism evidence="12 13">
    <name type="scientific">Plectus sambesii</name>
    <dbReference type="NCBI Taxonomy" id="2011161"/>
    <lineage>
        <taxon>Eukaryota</taxon>
        <taxon>Metazoa</taxon>
        <taxon>Ecdysozoa</taxon>
        <taxon>Nematoda</taxon>
        <taxon>Chromadorea</taxon>
        <taxon>Plectida</taxon>
        <taxon>Plectina</taxon>
        <taxon>Plectoidea</taxon>
        <taxon>Plectidae</taxon>
        <taxon>Plectus</taxon>
    </lineage>
</organism>
<evidence type="ECO:0000256" key="8">
    <source>
        <dbReference type="ARBA" id="ARBA00023180"/>
    </source>
</evidence>
<keyword evidence="4 10" id="KW-1133">Transmembrane helix</keyword>
<dbReference type="GO" id="GO:0004930">
    <property type="term" value="F:G protein-coupled receptor activity"/>
    <property type="evidence" value="ECO:0007669"/>
    <property type="project" value="UniProtKB-KW"/>
</dbReference>
<keyword evidence="9" id="KW-0807">Transducer</keyword>
<comment type="subcellular location">
    <subcellularLocation>
        <location evidence="1">Cell membrane</location>
        <topology evidence="1">Multi-pass membrane protein</topology>
    </subcellularLocation>
</comment>
<evidence type="ECO:0000256" key="5">
    <source>
        <dbReference type="ARBA" id="ARBA00023040"/>
    </source>
</evidence>
<name>A0A914VGS6_9BILA</name>
<evidence type="ECO:0000256" key="7">
    <source>
        <dbReference type="ARBA" id="ARBA00023170"/>
    </source>
</evidence>
<keyword evidence="2" id="KW-1003">Cell membrane</keyword>
<feature type="transmembrane region" description="Helical" evidence="10">
    <location>
        <begin position="38"/>
        <end position="63"/>
    </location>
</feature>
<dbReference type="SUPFAM" id="SSF81321">
    <property type="entry name" value="Family A G protein-coupled receptor-like"/>
    <property type="match status" value="1"/>
</dbReference>
<evidence type="ECO:0000256" key="2">
    <source>
        <dbReference type="ARBA" id="ARBA00022475"/>
    </source>
</evidence>
<feature type="transmembrane region" description="Helical" evidence="10">
    <location>
        <begin position="148"/>
        <end position="169"/>
    </location>
</feature>
<keyword evidence="12" id="KW-1185">Reference proteome</keyword>
<feature type="transmembrane region" description="Helical" evidence="10">
    <location>
        <begin position="227"/>
        <end position="252"/>
    </location>
</feature>
<dbReference type="AlphaFoldDB" id="A0A914VGS6"/>
<dbReference type="InterPro" id="IPR000276">
    <property type="entry name" value="GPCR_Rhodpsn"/>
</dbReference>
<dbReference type="PANTHER" id="PTHR24246:SF27">
    <property type="entry name" value="ADENOSINE RECEPTOR, ISOFORM A"/>
    <property type="match status" value="1"/>
</dbReference>
<keyword evidence="7" id="KW-0675">Receptor</keyword>
<feature type="domain" description="G-protein coupled receptors family 1 profile" evidence="11">
    <location>
        <begin position="53"/>
        <end position="146"/>
    </location>
</feature>
<dbReference type="WBParaSite" id="PSAMB.scaffold1937size26553.g15649.t1">
    <property type="protein sequence ID" value="PSAMB.scaffold1937size26553.g15649.t1"/>
    <property type="gene ID" value="PSAMB.scaffold1937size26553.g15649"/>
</dbReference>
<dbReference type="Proteomes" id="UP000887566">
    <property type="component" value="Unplaced"/>
</dbReference>
<keyword evidence="6 10" id="KW-0472">Membrane</keyword>
<dbReference type="InterPro" id="IPR017452">
    <property type="entry name" value="GPCR_Rhodpsn_7TM"/>
</dbReference>